<dbReference type="EMBL" id="CP036349">
    <property type="protein sequence ID" value="QDV74204.1"/>
    <property type="molecule type" value="Genomic_DNA"/>
</dbReference>
<evidence type="ECO:0000256" key="3">
    <source>
        <dbReference type="ARBA" id="ARBA00012756"/>
    </source>
</evidence>
<dbReference type="InterPro" id="IPR017853">
    <property type="entry name" value="GH"/>
</dbReference>
<dbReference type="InterPro" id="IPR006104">
    <property type="entry name" value="Glyco_hydro_2_N"/>
</dbReference>
<dbReference type="InterPro" id="IPR004199">
    <property type="entry name" value="B-gal_small/dom_5"/>
</dbReference>
<evidence type="ECO:0000256" key="6">
    <source>
        <dbReference type="ARBA" id="ARBA00032230"/>
    </source>
</evidence>
<dbReference type="PANTHER" id="PTHR46323:SF2">
    <property type="entry name" value="BETA-GALACTOSIDASE"/>
    <property type="match status" value="1"/>
</dbReference>
<evidence type="ECO:0000256" key="7">
    <source>
        <dbReference type="RuleBase" id="RU361154"/>
    </source>
</evidence>
<dbReference type="SMART" id="SM01038">
    <property type="entry name" value="Bgal_small_N"/>
    <property type="match status" value="1"/>
</dbReference>
<dbReference type="AlphaFoldDB" id="A0A518K8T1"/>
<dbReference type="GO" id="GO:0005990">
    <property type="term" value="P:lactose catabolic process"/>
    <property type="evidence" value="ECO:0007669"/>
    <property type="project" value="TreeGrafter"/>
</dbReference>
<dbReference type="InterPro" id="IPR008979">
    <property type="entry name" value="Galactose-bd-like_sf"/>
</dbReference>
<dbReference type="GO" id="GO:0009341">
    <property type="term" value="C:beta-galactosidase complex"/>
    <property type="evidence" value="ECO:0007669"/>
    <property type="project" value="InterPro"/>
</dbReference>
<dbReference type="Pfam" id="PF16353">
    <property type="entry name" value="LacZ_4"/>
    <property type="match status" value="1"/>
</dbReference>
<dbReference type="Pfam" id="PF02837">
    <property type="entry name" value="Glyco_hydro_2_N"/>
    <property type="match status" value="1"/>
</dbReference>
<keyword evidence="8" id="KW-0732">Signal</keyword>
<comment type="similarity">
    <text evidence="2 7">Belongs to the glycosyl hydrolase 2 family.</text>
</comment>
<keyword evidence="5 7" id="KW-0326">Glycosidase</keyword>
<name>A0A518K8T1_9BACT</name>
<evidence type="ECO:0000256" key="5">
    <source>
        <dbReference type="ARBA" id="ARBA00023295"/>
    </source>
</evidence>
<dbReference type="InterPro" id="IPR013783">
    <property type="entry name" value="Ig-like_fold"/>
</dbReference>
<dbReference type="SUPFAM" id="SSF49785">
    <property type="entry name" value="Galactose-binding domain-like"/>
    <property type="match status" value="1"/>
</dbReference>
<dbReference type="EC" id="3.2.1.23" evidence="3 7"/>
<evidence type="ECO:0000256" key="4">
    <source>
        <dbReference type="ARBA" id="ARBA00022801"/>
    </source>
</evidence>
<dbReference type="PROSITE" id="PS00608">
    <property type="entry name" value="GLYCOSYL_HYDROL_F2_2"/>
    <property type="match status" value="1"/>
</dbReference>
<dbReference type="InterPro" id="IPR050347">
    <property type="entry name" value="Bact_Beta-galactosidase"/>
</dbReference>
<sequence length="1059" mass="118235" precursor="true">MTAVRQLLTIAFSFFTVMAYAANDWENPAVFRVNKLAPRATFYRFDSAEAARDATRVNGGRSDSPYVKSLNGDWRFKYVGNVEERPTDFFESGFDDSGWDTIPVPSNWELQGHGQPIYTNVTYPFDKNPPFIAGRNGSPVGSYRTKFTVPAEWQGRTVEICFDGVESAFYLWCNGKKVGYSQDSRTPARFDLTSYLNKDGENILAVQVFRWSDGSYLEDQDFWRLSGIFRDVYLEGVPETHLADFEVQTELDDSYEDATLNLNVAAPGAPGVKAELFDAAGKSVATLESKKTDVAFDAQKGLVFGGKKKADAAPTTNLSAKIESPQLWTAETPNLYRLVVAITDADGETIEATALNVGFRKVEIKDGVLLVNGKYVYINGVNRHEHHPRTGHTISRESMIEDILLMKRNNINAVRTCHYPDSPEWYDLCDEYGLYLVDEANIESHGMGYGPESLAKQPEWGPAHLDRTKNVVERDKNHPSVVIWSLGNEAGNGVNFMTNYDWIKQRDPSRPVQYEQAYYRDRNTDIRCPMYDSIDRMVEYATGKMDGVKADRPLIQCEYAHAMGNSVGNFKEYWDAIRKHRLLQGGFIWDWVDQGLYKKIDGGEGEFFAYGGDFGDRPTDWNFCCNGLVQPDRKPNPHLHEVKKVYQRIETTHDAEKLGVLTVKNGYDHQSLGGIELAWKIEVDGEAMKRGVAKLPPLAAGESGEVNLPITAPPALPGQEAVLTVSYRLKDDALWADAGHEVAWEQFEIDPVLATAKSEKDPEGSGKSAVEKSEESFVLSAADAEVRIDRQTGFVESIAFEGDELIETPITPCYWRAPTDNDNGNQMPRRMGYWKKFAEGRKLVSCETVDNGDAVAAEFKSADDKVTETLTYRLSASGALAITHRVVASDTPDLPRVGLTMEAPKSMATATWFGRGPHESMWDRKTGAAVGRYSAPADSLTHDYVRPQETGQRCDVRWLALTSDTDRGLIVTGSPVFEFAVRPYTDEVLEAAKHPHEIKPGENLTLHLDHHQMGVGGDNSWGAWTHAEYRLPAGEYEHTVTLRPYRSGLGPVGVVARRP</sequence>
<feature type="chain" id="PRO_5022184771" description="Beta-galactosidase" evidence="8">
    <location>
        <begin position="22"/>
        <end position="1059"/>
    </location>
</feature>
<dbReference type="KEGG" id="bmei:Spa11_24040"/>
<dbReference type="Pfam" id="PF02929">
    <property type="entry name" value="Bgal_small_N"/>
    <property type="match status" value="1"/>
</dbReference>
<keyword evidence="11" id="KW-1185">Reference proteome</keyword>
<dbReference type="GO" id="GO:0030246">
    <property type="term" value="F:carbohydrate binding"/>
    <property type="evidence" value="ECO:0007669"/>
    <property type="project" value="InterPro"/>
</dbReference>
<dbReference type="PROSITE" id="PS00719">
    <property type="entry name" value="GLYCOSYL_HYDROL_F2_1"/>
    <property type="match status" value="1"/>
</dbReference>
<comment type="catalytic activity">
    <reaction evidence="1 7">
        <text>Hydrolysis of terminal non-reducing beta-D-galactose residues in beta-D-galactosides.</text>
        <dbReference type="EC" id="3.2.1.23"/>
    </reaction>
</comment>
<evidence type="ECO:0000313" key="10">
    <source>
        <dbReference type="EMBL" id="QDV74204.1"/>
    </source>
</evidence>
<evidence type="ECO:0000259" key="9">
    <source>
        <dbReference type="SMART" id="SM01038"/>
    </source>
</evidence>
<keyword evidence="4 7" id="KW-0378">Hydrolase</keyword>
<dbReference type="PRINTS" id="PR00132">
    <property type="entry name" value="GLHYDRLASE2"/>
</dbReference>
<evidence type="ECO:0000256" key="8">
    <source>
        <dbReference type="SAM" id="SignalP"/>
    </source>
</evidence>
<dbReference type="RefSeq" id="WP_197529325.1">
    <property type="nucleotide sequence ID" value="NZ_CP036349.1"/>
</dbReference>
<dbReference type="Pfam" id="PF02836">
    <property type="entry name" value="Glyco_hydro_2_C"/>
    <property type="match status" value="1"/>
</dbReference>
<accession>A0A518K8T1</accession>
<feature type="signal peptide" evidence="8">
    <location>
        <begin position="1"/>
        <end position="21"/>
    </location>
</feature>
<dbReference type="InterPro" id="IPR014718">
    <property type="entry name" value="GH-type_carb-bd"/>
</dbReference>
<dbReference type="Gene3D" id="3.20.20.80">
    <property type="entry name" value="Glycosidases"/>
    <property type="match status" value="1"/>
</dbReference>
<dbReference type="Pfam" id="PF00703">
    <property type="entry name" value="Glyco_hydro_2"/>
    <property type="match status" value="1"/>
</dbReference>
<dbReference type="InterPro" id="IPR011013">
    <property type="entry name" value="Gal_mutarotase_sf_dom"/>
</dbReference>
<dbReference type="SUPFAM" id="SSF74650">
    <property type="entry name" value="Galactose mutarotase-like"/>
    <property type="match status" value="1"/>
</dbReference>
<dbReference type="Gene3D" id="2.70.98.10">
    <property type="match status" value="1"/>
</dbReference>
<feature type="domain" description="Beta galactosidase small chain/" evidence="9">
    <location>
        <begin position="778"/>
        <end position="1043"/>
    </location>
</feature>
<gene>
    <name evidence="10" type="primary">lacZ_3</name>
    <name evidence="10" type="ORF">Spa11_24040</name>
</gene>
<evidence type="ECO:0000256" key="2">
    <source>
        <dbReference type="ARBA" id="ARBA00007401"/>
    </source>
</evidence>
<organism evidence="10 11">
    <name type="scientific">Botrimarina mediterranea</name>
    <dbReference type="NCBI Taxonomy" id="2528022"/>
    <lineage>
        <taxon>Bacteria</taxon>
        <taxon>Pseudomonadati</taxon>
        <taxon>Planctomycetota</taxon>
        <taxon>Planctomycetia</taxon>
        <taxon>Pirellulales</taxon>
        <taxon>Lacipirellulaceae</taxon>
        <taxon>Botrimarina</taxon>
    </lineage>
</organism>
<dbReference type="GO" id="GO:0004565">
    <property type="term" value="F:beta-galactosidase activity"/>
    <property type="evidence" value="ECO:0007669"/>
    <property type="project" value="UniProtKB-EC"/>
</dbReference>
<evidence type="ECO:0000256" key="1">
    <source>
        <dbReference type="ARBA" id="ARBA00001412"/>
    </source>
</evidence>
<dbReference type="Gene3D" id="2.60.120.260">
    <property type="entry name" value="Galactose-binding domain-like"/>
    <property type="match status" value="1"/>
</dbReference>
<dbReference type="SUPFAM" id="SSF49303">
    <property type="entry name" value="beta-Galactosidase/glucuronidase domain"/>
    <property type="match status" value="2"/>
</dbReference>
<dbReference type="FunFam" id="3.20.20.80:FF:000121">
    <property type="entry name" value="Beta-galactosidase"/>
    <property type="match status" value="1"/>
</dbReference>
<dbReference type="PANTHER" id="PTHR46323">
    <property type="entry name" value="BETA-GALACTOSIDASE"/>
    <property type="match status" value="1"/>
</dbReference>
<dbReference type="InterPro" id="IPR036156">
    <property type="entry name" value="Beta-gal/glucu_dom_sf"/>
</dbReference>
<dbReference type="InterPro" id="IPR023230">
    <property type="entry name" value="Glyco_hydro_2_CS"/>
</dbReference>
<dbReference type="InterPro" id="IPR032312">
    <property type="entry name" value="LacZ_4"/>
</dbReference>
<dbReference type="InterPro" id="IPR023232">
    <property type="entry name" value="Glyco_hydro_2_AS"/>
</dbReference>
<reference evidence="10 11" key="1">
    <citation type="submission" date="2019-02" db="EMBL/GenBank/DDBJ databases">
        <title>Deep-cultivation of Planctomycetes and their phenomic and genomic characterization uncovers novel biology.</title>
        <authorList>
            <person name="Wiegand S."/>
            <person name="Jogler M."/>
            <person name="Boedeker C."/>
            <person name="Pinto D."/>
            <person name="Vollmers J."/>
            <person name="Rivas-Marin E."/>
            <person name="Kohn T."/>
            <person name="Peeters S.H."/>
            <person name="Heuer A."/>
            <person name="Rast P."/>
            <person name="Oberbeckmann S."/>
            <person name="Bunk B."/>
            <person name="Jeske O."/>
            <person name="Meyerdierks A."/>
            <person name="Storesund J.E."/>
            <person name="Kallscheuer N."/>
            <person name="Luecker S."/>
            <person name="Lage O.M."/>
            <person name="Pohl T."/>
            <person name="Merkel B.J."/>
            <person name="Hornburger P."/>
            <person name="Mueller R.-W."/>
            <person name="Bruemmer F."/>
            <person name="Labrenz M."/>
            <person name="Spormann A.M."/>
            <person name="Op den Camp H."/>
            <person name="Overmann J."/>
            <person name="Amann R."/>
            <person name="Jetten M.S.M."/>
            <person name="Mascher T."/>
            <person name="Medema M.H."/>
            <person name="Devos D.P."/>
            <person name="Kaster A.-K."/>
            <person name="Ovreas L."/>
            <person name="Rohde M."/>
            <person name="Galperin M.Y."/>
            <person name="Jogler C."/>
        </authorList>
    </citation>
    <scope>NUCLEOTIDE SEQUENCE [LARGE SCALE GENOMIC DNA]</scope>
    <source>
        <strain evidence="10 11">Spa11</strain>
    </source>
</reference>
<dbReference type="SUPFAM" id="SSF51445">
    <property type="entry name" value="(Trans)glycosidases"/>
    <property type="match status" value="1"/>
</dbReference>
<protein>
    <recommendedName>
        <fullName evidence="3 7">Beta-galactosidase</fullName>
        <ecNumber evidence="3 7">3.2.1.23</ecNumber>
    </recommendedName>
    <alternativeName>
        <fullName evidence="6 7">Lactase</fullName>
    </alternativeName>
</protein>
<dbReference type="InterPro" id="IPR006101">
    <property type="entry name" value="Glyco_hydro_2"/>
</dbReference>
<evidence type="ECO:0000313" key="11">
    <source>
        <dbReference type="Proteomes" id="UP000316426"/>
    </source>
</evidence>
<proteinExistence type="inferred from homology"/>
<dbReference type="FunFam" id="2.60.40.10:FF:000680">
    <property type="entry name" value="Beta-galactosidase"/>
    <property type="match status" value="1"/>
</dbReference>
<dbReference type="InterPro" id="IPR006102">
    <property type="entry name" value="Ig-like_GH2"/>
</dbReference>
<dbReference type="InterPro" id="IPR006103">
    <property type="entry name" value="Glyco_hydro_2_cat"/>
</dbReference>
<dbReference type="Gene3D" id="2.60.40.10">
    <property type="entry name" value="Immunoglobulins"/>
    <property type="match status" value="2"/>
</dbReference>
<dbReference type="Proteomes" id="UP000316426">
    <property type="component" value="Chromosome"/>
</dbReference>